<dbReference type="PANTHER" id="PTHR35807">
    <property type="entry name" value="TRANSCRIPTIONAL REGULATOR REDD-RELATED"/>
    <property type="match status" value="1"/>
</dbReference>
<evidence type="ECO:0000256" key="2">
    <source>
        <dbReference type="ARBA" id="ARBA00023015"/>
    </source>
</evidence>
<dbReference type="SMART" id="SM00862">
    <property type="entry name" value="Trans_reg_C"/>
    <property type="match status" value="1"/>
</dbReference>
<dbReference type="Gene3D" id="1.25.40.10">
    <property type="entry name" value="Tetratricopeptide repeat domain"/>
    <property type="match status" value="1"/>
</dbReference>
<gene>
    <name evidence="7" type="ORF">Dfulv_14605</name>
</gene>
<organism evidence="7 8">
    <name type="scientific">Dactylosporangium fulvum</name>
    <dbReference type="NCBI Taxonomy" id="53359"/>
    <lineage>
        <taxon>Bacteria</taxon>
        <taxon>Bacillati</taxon>
        <taxon>Actinomycetota</taxon>
        <taxon>Actinomycetes</taxon>
        <taxon>Micromonosporales</taxon>
        <taxon>Micromonosporaceae</taxon>
        <taxon>Dactylosporangium</taxon>
    </lineage>
</organism>
<evidence type="ECO:0000259" key="6">
    <source>
        <dbReference type="PROSITE" id="PS51755"/>
    </source>
</evidence>
<evidence type="ECO:0000256" key="4">
    <source>
        <dbReference type="ARBA" id="ARBA00023163"/>
    </source>
</evidence>
<feature type="domain" description="OmpR/PhoB-type" evidence="6">
    <location>
        <begin position="1"/>
        <end position="95"/>
    </location>
</feature>
<dbReference type="InterPro" id="IPR051677">
    <property type="entry name" value="AfsR-DnrI-RedD_regulator"/>
</dbReference>
<keyword evidence="8" id="KW-1185">Reference proteome</keyword>
<evidence type="ECO:0000256" key="1">
    <source>
        <dbReference type="ARBA" id="ARBA00005820"/>
    </source>
</evidence>
<dbReference type="RefSeq" id="WP_259863502.1">
    <property type="nucleotide sequence ID" value="NZ_BAAAST010000020.1"/>
</dbReference>
<dbReference type="Proteomes" id="UP001059617">
    <property type="component" value="Chromosome"/>
</dbReference>
<dbReference type="PANTHER" id="PTHR35807:SF1">
    <property type="entry name" value="TRANSCRIPTIONAL REGULATOR REDD"/>
    <property type="match status" value="1"/>
</dbReference>
<dbReference type="PROSITE" id="PS51755">
    <property type="entry name" value="OMPR_PHOB"/>
    <property type="match status" value="1"/>
</dbReference>
<dbReference type="Gene3D" id="1.10.10.10">
    <property type="entry name" value="Winged helix-like DNA-binding domain superfamily/Winged helix DNA-binding domain"/>
    <property type="match status" value="1"/>
</dbReference>
<keyword evidence="3 5" id="KW-0238">DNA-binding</keyword>
<name>A0ABY5WBE4_9ACTN</name>
<dbReference type="Pfam" id="PF03704">
    <property type="entry name" value="BTAD"/>
    <property type="match status" value="1"/>
</dbReference>
<evidence type="ECO:0000313" key="8">
    <source>
        <dbReference type="Proteomes" id="UP001059617"/>
    </source>
</evidence>
<dbReference type="EMBL" id="CP073720">
    <property type="protein sequence ID" value="UWP85391.1"/>
    <property type="molecule type" value="Genomic_DNA"/>
</dbReference>
<evidence type="ECO:0000256" key="5">
    <source>
        <dbReference type="PROSITE-ProRule" id="PRU01091"/>
    </source>
</evidence>
<dbReference type="InterPro" id="IPR001867">
    <property type="entry name" value="OmpR/PhoB-type_DNA-bd"/>
</dbReference>
<sequence>MKVQMLGPFEVRTDRGAEATPRPFKLRSLLAALCMSSGQPVTAPYLIKILWSDEPPRTASTALQVYVSKLRKHFQGAGVDPGVLTTTPAGYAFRPEGSVTDRDNFDSLVAKARSAAGSGRAEEAAAAFSEALSLWKGPALADLRDVSALRDFAEQLDERRNSVYEHWLELEIKLGRHSMLTGELYGLIAEKPIWENLYFYLMIALYRSGRISECLEIYNRVRRILIEELGMEPSSRLQNLHHAVLSRQPWLDSGEPLAVGPSTML</sequence>
<dbReference type="InterPro" id="IPR036388">
    <property type="entry name" value="WH-like_DNA-bd_sf"/>
</dbReference>
<dbReference type="SUPFAM" id="SSF48452">
    <property type="entry name" value="TPR-like"/>
    <property type="match status" value="1"/>
</dbReference>
<keyword evidence="2" id="KW-0805">Transcription regulation</keyword>
<evidence type="ECO:0000313" key="7">
    <source>
        <dbReference type="EMBL" id="UWP85391.1"/>
    </source>
</evidence>
<dbReference type="SMART" id="SM01043">
    <property type="entry name" value="BTAD"/>
    <property type="match status" value="1"/>
</dbReference>
<reference evidence="7" key="1">
    <citation type="submission" date="2021-04" db="EMBL/GenBank/DDBJ databases">
        <authorList>
            <person name="Hartkoorn R.C."/>
            <person name="Beaudoing E."/>
            <person name="Hot D."/>
        </authorList>
    </citation>
    <scope>NUCLEOTIDE SEQUENCE</scope>
    <source>
        <strain evidence="7">NRRL B-16292</strain>
    </source>
</reference>
<dbReference type="SUPFAM" id="SSF46894">
    <property type="entry name" value="C-terminal effector domain of the bipartite response regulators"/>
    <property type="match status" value="1"/>
</dbReference>
<proteinExistence type="inferred from homology"/>
<dbReference type="InterPro" id="IPR011990">
    <property type="entry name" value="TPR-like_helical_dom_sf"/>
</dbReference>
<dbReference type="Pfam" id="PF00486">
    <property type="entry name" value="Trans_reg_C"/>
    <property type="match status" value="1"/>
</dbReference>
<comment type="similarity">
    <text evidence="1">Belongs to the AfsR/DnrI/RedD regulatory family.</text>
</comment>
<protein>
    <submittedName>
        <fullName evidence="7">Winged helix-turn-helix domain-containing protein</fullName>
    </submittedName>
</protein>
<feature type="DNA-binding region" description="OmpR/PhoB-type" evidence="5">
    <location>
        <begin position="1"/>
        <end position="95"/>
    </location>
</feature>
<reference evidence="7" key="2">
    <citation type="submission" date="2022-09" db="EMBL/GenBank/DDBJ databases">
        <title>Biosynthetic gene clusters of Dactylosporangioum fulvum.</title>
        <authorList>
            <person name="Caradec T."/>
        </authorList>
    </citation>
    <scope>NUCLEOTIDE SEQUENCE</scope>
    <source>
        <strain evidence="7">NRRL B-16292</strain>
    </source>
</reference>
<accession>A0ABY5WBE4</accession>
<keyword evidence="4" id="KW-0804">Transcription</keyword>
<evidence type="ECO:0000256" key="3">
    <source>
        <dbReference type="ARBA" id="ARBA00023125"/>
    </source>
</evidence>
<dbReference type="InterPro" id="IPR005158">
    <property type="entry name" value="BTAD"/>
</dbReference>
<dbReference type="InterPro" id="IPR016032">
    <property type="entry name" value="Sig_transdc_resp-reg_C-effctor"/>
</dbReference>
<dbReference type="CDD" id="cd15831">
    <property type="entry name" value="BTAD"/>
    <property type="match status" value="1"/>
</dbReference>